<reference evidence="2" key="1">
    <citation type="submission" date="2023-03" db="UniProtKB">
        <authorList>
            <consortium name="EnsemblPlants"/>
        </authorList>
    </citation>
    <scope>IDENTIFICATION</scope>
</reference>
<dbReference type="Gramene" id="MELO3C032848.2.1">
    <property type="protein sequence ID" value="MELO3C032848.2.1"/>
    <property type="gene ID" value="MELO3C032848.2"/>
</dbReference>
<sequence>MKFQKITTLLIVCVLFGVVLSQINVADAARILSETPREDHHGVDYVDPYSIVYQKAKESVSCWLGKLSSGPSPSGPGH</sequence>
<dbReference type="PANTHER" id="PTHR37245">
    <property type="entry name" value="PAMP-INDUCED SECRETED PEPTIDE 1"/>
    <property type="match status" value="1"/>
</dbReference>
<dbReference type="InterPro" id="IPR040273">
    <property type="entry name" value="PIP1"/>
</dbReference>
<protein>
    <recommendedName>
        <fullName evidence="3">Transmembrane protein</fullName>
    </recommendedName>
</protein>
<keyword evidence="1" id="KW-0732">Signal</keyword>
<accession>A0A9I9EF23</accession>
<organism evidence="2">
    <name type="scientific">Cucumis melo</name>
    <name type="common">Muskmelon</name>
    <dbReference type="NCBI Taxonomy" id="3656"/>
    <lineage>
        <taxon>Eukaryota</taxon>
        <taxon>Viridiplantae</taxon>
        <taxon>Streptophyta</taxon>
        <taxon>Embryophyta</taxon>
        <taxon>Tracheophyta</taxon>
        <taxon>Spermatophyta</taxon>
        <taxon>Magnoliopsida</taxon>
        <taxon>eudicotyledons</taxon>
        <taxon>Gunneridae</taxon>
        <taxon>Pentapetalae</taxon>
        <taxon>rosids</taxon>
        <taxon>fabids</taxon>
        <taxon>Cucurbitales</taxon>
        <taxon>Cucurbitaceae</taxon>
        <taxon>Benincaseae</taxon>
        <taxon>Cucumis</taxon>
    </lineage>
</organism>
<dbReference type="PANTHER" id="PTHR37245:SF4">
    <property type="entry name" value="PAMP-INDUCED SECRETED PEPTIDE 1"/>
    <property type="match status" value="1"/>
</dbReference>
<feature type="chain" id="PRO_5039891657" description="Transmembrane protein" evidence="1">
    <location>
        <begin position="22"/>
        <end position="78"/>
    </location>
</feature>
<dbReference type="GO" id="GO:0006952">
    <property type="term" value="P:defense response"/>
    <property type="evidence" value="ECO:0007669"/>
    <property type="project" value="InterPro"/>
</dbReference>
<proteinExistence type="predicted"/>
<evidence type="ECO:0000256" key="1">
    <source>
        <dbReference type="SAM" id="SignalP"/>
    </source>
</evidence>
<feature type="signal peptide" evidence="1">
    <location>
        <begin position="1"/>
        <end position="21"/>
    </location>
</feature>
<dbReference type="EnsemblPlants" id="MELO3C032848.2.1">
    <property type="protein sequence ID" value="MELO3C032848.2.1"/>
    <property type="gene ID" value="MELO3C032848.2"/>
</dbReference>
<evidence type="ECO:0008006" key="3">
    <source>
        <dbReference type="Google" id="ProtNLM"/>
    </source>
</evidence>
<evidence type="ECO:0000313" key="2">
    <source>
        <dbReference type="EnsemblPlants" id="MELO3C032848.2.1"/>
    </source>
</evidence>
<name>A0A9I9EF23_CUCME</name>
<dbReference type="AlphaFoldDB" id="A0A9I9EF23"/>